<gene>
    <name evidence="1" type="ORF">LSALG_LOCUS19459</name>
</gene>
<evidence type="ECO:0000313" key="1">
    <source>
        <dbReference type="EMBL" id="CAI9279672.1"/>
    </source>
</evidence>
<dbReference type="AlphaFoldDB" id="A0AA36E2L1"/>
<accession>A0AA36E2L1</accession>
<sequence>MFRSVMPTVHSTVNHEWLDQVTIKYHLVEEDDAIFPATNTVIDRSPPSKDLGSMAFHLPILDDSFIYSGSNGNSSHDRVQESSESSIGVHEYYNNMNDSNTTPIVTRPMVNVDGDVPLDEMYKVRDERVFVKNEKVVLESKLVGYDDVVKEVSTLMAIVASLELDKIRLLDNISMLDHDVRKLKRDLNEFTPQNSDLQASMVGLENQLSKVNGDVTWVLSHEIMKLVDKILTESSFFKANRDLQSICVDFGRRAGYEMMNTDFKMSLHETNLPLYDPSHVKKN</sequence>
<keyword evidence="2" id="KW-1185">Reference proteome</keyword>
<reference evidence="1" key="1">
    <citation type="submission" date="2023-04" db="EMBL/GenBank/DDBJ databases">
        <authorList>
            <person name="Vijverberg K."/>
            <person name="Xiong W."/>
            <person name="Schranz E."/>
        </authorList>
    </citation>
    <scope>NUCLEOTIDE SEQUENCE</scope>
</reference>
<evidence type="ECO:0000313" key="2">
    <source>
        <dbReference type="Proteomes" id="UP001177003"/>
    </source>
</evidence>
<dbReference type="Proteomes" id="UP001177003">
    <property type="component" value="Chromosome 4"/>
</dbReference>
<proteinExistence type="predicted"/>
<name>A0AA36E2L1_LACSI</name>
<organism evidence="1 2">
    <name type="scientific">Lactuca saligna</name>
    <name type="common">Willowleaf lettuce</name>
    <dbReference type="NCBI Taxonomy" id="75948"/>
    <lineage>
        <taxon>Eukaryota</taxon>
        <taxon>Viridiplantae</taxon>
        <taxon>Streptophyta</taxon>
        <taxon>Embryophyta</taxon>
        <taxon>Tracheophyta</taxon>
        <taxon>Spermatophyta</taxon>
        <taxon>Magnoliopsida</taxon>
        <taxon>eudicotyledons</taxon>
        <taxon>Gunneridae</taxon>
        <taxon>Pentapetalae</taxon>
        <taxon>asterids</taxon>
        <taxon>campanulids</taxon>
        <taxon>Asterales</taxon>
        <taxon>Asteraceae</taxon>
        <taxon>Cichorioideae</taxon>
        <taxon>Cichorieae</taxon>
        <taxon>Lactucinae</taxon>
        <taxon>Lactuca</taxon>
    </lineage>
</organism>
<dbReference type="EMBL" id="OX465080">
    <property type="protein sequence ID" value="CAI9279672.1"/>
    <property type="molecule type" value="Genomic_DNA"/>
</dbReference>
<protein>
    <submittedName>
        <fullName evidence="1">Uncharacterized protein</fullName>
    </submittedName>
</protein>